<dbReference type="OrthoDB" id="9760853at2"/>
<dbReference type="CDD" id="cd00858">
    <property type="entry name" value="GlyRS_anticodon"/>
    <property type="match status" value="1"/>
</dbReference>
<evidence type="ECO:0000313" key="9">
    <source>
        <dbReference type="EMBL" id="BBY41968.1"/>
    </source>
</evidence>
<comment type="subcellular location">
    <subcellularLocation>
        <location evidence="8">Cytoplasm</location>
    </subcellularLocation>
</comment>
<evidence type="ECO:0000256" key="3">
    <source>
        <dbReference type="ARBA" id="ARBA00022598"/>
    </source>
</evidence>
<evidence type="ECO:0000256" key="2">
    <source>
        <dbReference type="ARBA" id="ARBA00022490"/>
    </source>
</evidence>
<dbReference type="NCBIfam" id="NF003211">
    <property type="entry name" value="PRK04173.1"/>
    <property type="match status" value="1"/>
</dbReference>
<dbReference type="InterPro" id="IPR004154">
    <property type="entry name" value="Anticodon-bd"/>
</dbReference>
<dbReference type="PANTHER" id="PTHR10745:SF8">
    <property type="entry name" value="DNA POLYMERASE SUBUNIT GAMMA-2, MITOCHONDRIAL"/>
    <property type="match status" value="1"/>
</dbReference>
<dbReference type="InterPro" id="IPR045864">
    <property type="entry name" value="aa-tRNA-synth_II/BPL/LPL"/>
</dbReference>
<dbReference type="AlphaFoldDB" id="A0A1X0BYE3"/>
<evidence type="ECO:0000256" key="8">
    <source>
        <dbReference type="HAMAP-Rule" id="MF_00253"/>
    </source>
</evidence>
<dbReference type="FunFam" id="3.40.50.800:FF:000002">
    <property type="entry name" value="Glycine--tRNA ligase"/>
    <property type="match status" value="1"/>
</dbReference>
<comment type="function">
    <text evidence="8">Catalyzes the attachment of glycine to tRNA(Gly).</text>
</comment>
<dbReference type="InterPro" id="IPR033731">
    <property type="entry name" value="GlyRS-like_core"/>
</dbReference>
<dbReference type="InterPro" id="IPR027031">
    <property type="entry name" value="Gly-tRNA_synthase/POLG2"/>
</dbReference>
<feature type="binding site" evidence="8">
    <location>
        <begin position="203"/>
        <end position="205"/>
    </location>
    <ligand>
        <name>ATP</name>
        <dbReference type="ChEBI" id="CHEBI:30616"/>
    </ligand>
</feature>
<dbReference type="KEGG" id="mcee:MCEL_02630"/>
<dbReference type="PRINTS" id="PR01043">
    <property type="entry name" value="TRNASYNTHGLY"/>
</dbReference>
<dbReference type="Gene3D" id="3.30.930.10">
    <property type="entry name" value="Bira Bifunctional Protein, Domain 2"/>
    <property type="match status" value="1"/>
</dbReference>
<comment type="subunit">
    <text evidence="8">Homodimer.</text>
</comment>
<feature type="binding site" evidence="8">
    <location>
        <begin position="213"/>
        <end position="218"/>
    </location>
    <ligand>
        <name>ATP</name>
        <dbReference type="ChEBI" id="CHEBI:30616"/>
    </ligand>
</feature>
<name>A0A1X0BYE3_MYCCF</name>
<dbReference type="EC" id="6.1.1.14" evidence="8"/>
<keyword evidence="3 8" id="KW-0436">Ligase</keyword>
<dbReference type="GO" id="GO:0046983">
    <property type="term" value="F:protein dimerization activity"/>
    <property type="evidence" value="ECO:0007669"/>
    <property type="project" value="UniProtKB-ARBA"/>
</dbReference>
<dbReference type="GO" id="GO:0006426">
    <property type="term" value="P:glycyl-tRNA aminoacylation"/>
    <property type="evidence" value="ECO:0007669"/>
    <property type="project" value="UniProtKB-UniRule"/>
</dbReference>
<keyword evidence="7 8" id="KW-0030">Aminoacyl-tRNA synthetase</keyword>
<dbReference type="Gene3D" id="3.40.50.800">
    <property type="entry name" value="Anticodon-binding domain"/>
    <property type="match status" value="1"/>
</dbReference>
<dbReference type="GO" id="GO:0005524">
    <property type="term" value="F:ATP binding"/>
    <property type="evidence" value="ECO:0007669"/>
    <property type="project" value="UniProtKB-UniRule"/>
</dbReference>
<keyword evidence="6 8" id="KW-0648">Protein biosynthesis</keyword>
<feature type="binding site" evidence="8">
    <location>
        <begin position="290"/>
        <end position="291"/>
    </location>
    <ligand>
        <name>ATP</name>
        <dbReference type="ChEBI" id="CHEBI:30616"/>
    </ligand>
</feature>
<comment type="similarity">
    <text evidence="1 8">Belongs to the class-II aminoacyl-tRNA synthetase family.</text>
</comment>
<evidence type="ECO:0000313" key="10">
    <source>
        <dbReference type="Proteomes" id="UP000466431"/>
    </source>
</evidence>
<dbReference type="RefSeq" id="WP_083001222.1">
    <property type="nucleotide sequence ID" value="NZ_AP022591.1"/>
</dbReference>
<dbReference type="GO" id="GO:1990742">
    <property type="term" value="C:microvesicle"/>
    <property type="evidence" value="ECO:0007669"/>
    <property type="project" value="UniProtKB-ARBA"/>
</dbReference>
<proteinExistence type="inferred from homology"/>
<dbReference type="PANTHER" id="PTHR10745">
    <property type="entry name" value="GLYCYL-TRNA SYNTHETASE/DNA POLYMERASE SUBUNIT GAMMA-2"/>
    <property type="match status" value="1"/>
</dbReference>
<keyword evidence="4 8" id="KW-0547">Nucleotide-binding</keyword>
<evidence type="ECO:0000256" key="6">
    <source>
        <dbReference type="ARBA" id="ARBA00022917"/>
    </source>
</evidence>
<comment type="catalytic activity">
    <reaction evidence="8">
        <text>tRNA(Gly) + glycine + ATP = glycyl-tRNA(Gly) + AMP + diphosphate</text>
        <dbReference type="Rhea" id="RHEA:16013"/>
        <dbReference type="Rhea" id="RHEA-COMP:9664"/>
        <dbReference type="Rhea" id="RHEA-COMP:9683"/>
        <dbReference type="ChEBI" id="CHEBI:30616"/>
        <dbReference type="ChEBI" id="CHEBI:33019"/>
        <dbReference type="ChEBI" id="CHEBI:57305"/>
        <dbReference type="ChEBI" id="CHEBI:78442"/>
        <dbReference type="ChEBI" id="CHEBI:78522"/>
        <dbReference type="ChEBI" id="CHEBI:456215"/>
        <dbReference type="EC" id="6.1.1.14"/>
    </reaction>
</comment>
<dbReference type="GO" id="GO:0004081">
    <property type="term" value="F:bis(5'-nucleosyl)-tetraphosphatase (asymmetrical) activity"/>
    <property type="evidence" value="ECO:0007669"/>
    <property type="project" value="UniProtKB-ARBA"/>
</dbReference>
<dbReference type="HAMAP" id="MF_00253_B">
    <property type="entry name" value="Gly_tRNA_synth_B"/>
    <property type="match status" value="1"/>
</dbReference>
<dbReference type="GO" id="GO:0070062">
    <property type="term" value="C:extracellular exosome"/>
    <property type="evidence" value="ECO:0007669"/>
    <property type="project" value="UniProtKB-ARBA"/>
</dbReference>
<feature type="binding site" evidence="8">
    <location>
        <begin position="330"/>
        <end position="334"/>
    </location>
    <ligand>
        <name>substrate</name>
    </ligand>
</feature>
<dbReference type="CDD" id="cd00774">
    <property type="entry name" value="GlyRS-like_core"/>
    <property type="match status" value="1"/>
</dbReference>
<sequence length="469" mass="53547">MAHSSSIIDTVANLAKRRGLVYQSGEIYGGTKSAWDYGPLGVELKENIKRQWWRSVVTSRDDVVGLDSSIILPREVWVASGHVEVFNDPLVECLNCHKRHRQDHMQEAYAEKQAKKDGVTVDPDSVSMSDITCPDCGTKGQWTEPRDFNMMLKTYLGPIETEEGLHYLRPETAQGIFVNFANVVTTQRKKPPFGIAQTGKSFRNEITPGNFIFRTREFEQMEMEFFVEPSTAREWHQYWIDERLQWYVELGIDRDNLRLYEHPKDKLSHYSDRTVDIEYKFGFVGNPWGELEGVANRTDFDLSTHAKHSGVDLSYYDQANDTRYVPYVIEPAAGLTRSFMAFLVDAYAEDEAPNAKGGVDKRTVLRLDPRLAPVKAAVLPLSRNEALSPKARDLAAELRKHWNVEFDDAGAIGRRYRRQDEIGTPFCVTVDFDSLEDQAVTIRERDAMTQDRVALDNVTDYLAVRLKGC</sequence>
<dbReference type="InterPro" id="IPR036621">
    <property type="entry name" value="Anticodon-bd_dom_sf"/>
</dbReference>
<dbReference type="NCBIfam" id="TIGR00389">
    <property type="entry name" value="glyS_dimeric"/>
    <property type="match status" value="1"/>
</dbReference>
<dbReference type="SUPFAM" id="SSF55681">
    <property type="entry name" value="Class II aaRS and biotin synthetases"/>
    <property type="match status" value="1"/>
</dbReference>
<dbReference type="InterPro" id="IPR006195">
    <property type="entry name" value="aa-tRNA-synth_II"/>
</dbReference>
<dbReference type="SUPFAM" id="SSF52954">
    <property type="entry name" value="Class II aaRS ABD-related"/>
    <property type="match status" value="1"/>
</dbReference>
<dbReference type="InterPro" id="IPR002315">
    <property type="entry name" value="tRNA-synt_gly"/>
</dbReference>
<dbReference type="InterPro" id="IPR022961">
    <property type="entry name" value="Gly_tRNA_ligase_bac"/>
</dbReference>
<dbReference type="GO" id="GO:0004820">
    <property type="term" value="F:glycine-tRNA ligase activity"/>
    <property type="evidence" value="ECO:0007669"/>
    <property type="project" value="UniProtKB-UniRule"/>
</dbReference>
<feature type="binding site" evidence="8">
    <location>
        <position position="171"/>
    </location>
    <ligand>
        <name>substrate</name>
    </ligand>
</feature>
<dbReference type="GO" id="GO:0005829">
    <property type="term" value="C:cytosol"/>
    <property type="evidence" value="ECO:0007669"/>
    <property type="project" value="UniProtKB-ARBA"/>
</dbReference>
<keyword evidence="5 8" id="KW-0067">ATP-binding</keyword>
<dbReference type="EMBL" id="AP022591">
    <property type="protein sequence ID" value="BBY41968.1"/>
    <property type="molecule type" value="Genomic_DNA"/>
</dbReference>
<reference evidence="9 10" key="1">
    <citation type="journal article" date="2019" name="Emerg. Microbes Infect.">
        <title>Comprehensive subspecies identification of 175 nontuberculous mycobacteria species based on 7547 genomic profiles.</title>
        <authorList>
            <person name="Matsumoto Y."/>
            <person name="Kinjo T."/>
            <person name="Motooka D."/>
            <person name="Nabeya D."/>
            <person name="Jung N."/>
            <person name="Uechi K."/>
            <person name="Horii T."/>
            <person name="Iida T."/>
            <person name="Fujita J."/>
            <person name="Nakamura S."/>
        </authorList>
    </citation>
    <scope>NUCLEOTIDE SEQUENCE [LARGE SCALE GENOMIC DNA]</scope>
    <source>
        <strain evidence="9 10">JCM 18439</strain>
    </source>
</reference>
<dbReference type="GO" id="GO:0015966">
    <property type="term" value="P:diadenosine tetraphosphate biosynthetic process"/>
    <property type="evidence" value="ECO:0007669"/>
    <property type="project" value="UniProtKB-ARBA"/>
</dbReference>
<dbReference type="Pfam" id="PF03129">
    <property type="entry name" value="HGTP_anticodon"/>
    <property type="match status" value="1"/>
</dbReference>
<evidence type="ECO:0000256" key="1">
    <source>
        <dbReference type="ARBA" id="ARBA00008226"/>
    </source>
</evidence>
<feature type="binding site" evidence="8">
    <location>
        <begin position="334"/>
        <end position="337"/>
    </location>
    <ligand>
        <name>ATP</name>
        <dbReference type="ChEBI" id="CHEBI:30616"/>
    </ligand>
</feature>
<organism evidence="9 10">
    <name type="scientific">Mycolicibacterium celeriflavum</name>
    <name type="common">Mycobacterium celeriflavum</name>
    <dbReference type="NCBI Taxonomy" id="1249101"/>
    <lineage>
        <taxon>Bacteria</taxon>
        <taxon>Bacillati</taxon>
        <taxon>Actinomycetota</taxon>
        <taxon>Actinomycetes</taxon>
        <taxon>Mycobacteriales</taxon>
        <taxon>Mycobacteriaceae</taxon>
        <taxon>Mycolicibacterium</taxon>
    </lineage>
</organism>
<evidence type="ECO:0000256" key="7">
    <source>
        <dbReference type="ARBA" id="ARBA00023146"/>
    </source>
</evidence>
<evidence type="ECO:0000256" key="5">
    <source>
        <dbReference type="ARBA" id="ARBA00022840"/>
    </source>
</evidence>
<dbReference type="PROSITE" id="PS50862">
    <property type="entry name" value="AA_TRNA_LIGASE_II"/>
    <property type="match status" value="1"/>
</dbReference>
<keyword evidence="10" id="KW-1185">Reference proteome</keyword>
<protein>
    <recommendedName>
        <fullName evidence="8">Glycine--tRNA ligase</fullName>
        <ecNumber evidence="8">6.1.1.14</ecNumber>
    </recommendedName>
    <alternativeName>
        <fullName evidence="8">Glycyl-tRNA synthetase</fullName>
        <shortName evidence="8">GlyRS</shortName>
    </alternativeName>
</protein>
<dbReference type="STRING" id="1249101.BST21_07810"/>
<feature type="binding site" evidence="8">
    <location>
        <begin position="218"/>
        <end position="222"/>
    </location>
    <ligand>
        <name>substrate</name>
    </ligand>
</feature>
<dbReference type="Pfam" id="PF00587">
    <property type="entry name" value="tRNA-synt_2b"/>
    <property type="match status" value="1"/>
</dbReference>
<accession>A0A1X0BYE3</accession>
<dbReference type="InterPro" id="IPR002314">
    <property type="entry name" value="aa-tRNA-synt_IIb"/>
</dbReference>
<dbReference type="Proteomes" id="UP000466431">
    <property type="component" value="Chromosome"/>
</dbReference>
<gene>
    <name evidence="9" type="primary">glyS</name>
    <name evidence="8" type="synonym">glyQS</name>
    <name evidence="9" type="ORF">MCEL_02630</name>
</gene>
<feature type="binding site" evidence="8">
    <location>
        <position position="101"/>
    </location>
    <ligand>
        <name>substrate</name>
    </ligand>
</feature>
<evidence type="ECO:0000256" key="4">
    <source>
        <dbReference type="ARBA" id="ARBA00022741"/>
    </source>
</evidence>
<keyword evidence="2 8" id="KW-0963">Cytoplasm</keyword>